<dbReference type="PIRSF" id="PIRSF006170">
    <property type="entry name" value="YfgM"/>
    <property type="match status" value="1"/>
</dbReference>
<evidence type="ECO:0000313" key="12">
    <source>
        <dbReference type="Proteomes" id="UP001501627"/>
    </source>
</evidence>
<keyword evidence="3 9" id="KW-0812">Transmembrane</keyword>
<evidence type="ECO:0000259" key="10">
    <source>
        <dbReference type="Pfam" id="PF09976"/>
    </source>
</evidence>
<reference evidence="12" key="1">
    <citation type="journal article" date="2019" name="Int. J. Syst. Evol. Microbiol.">
        <title>The Global Catalogue of Microorganisms (GCM) 10K type strain sequencing project: providing services to taxonomists for standard genome sequencing and annotation.</title>
        <authorList>
            <consortium name="The Broad Institute Genomics Platform"/>
            <consortium name="The Broad Institute Genome Sequencing Center for Infectious Disease"/>
            <person name="Wu L."/>
            <person name="Ma J."/>
        </authorList>
    </citation>
    <scope>NUCLEOTIDE SEQUENCE [LARGE SCALE GENOMIC DNA]</scope>
    <source>
        <strain evidence="12">JCM 17561</strain>
    </source>
</reference>
<protein>
    <recommendedName>
        <fullName evidence="8">Ancillary SecYEG translocon subunit</fullName>
    </recommendedName>
</protein>
<sequence length="218" mass="23682">MAHFDLEEQEQLEQFKHFWKTWGTLITWLVIVVLGGFAAWNGWRLWQSRQALQATALSEAVELAVQGGDAARVQQAFGDLRKDYGGTVQAAQAGLMAAKSQADAGKWDGAKATLTWVADNSSDKGYAAVARLRLASVLVQEKAYDQALAQLSGSFPPEFVALVADRKGDVLALQDKKAEAIDAYRVAWRAMAQDAEYRRLVEAKLNALGARADAVAAG</sequence>
<dbReference type="RefSeq" id="WP_103043834.1">
    <property type="nucleotide sequence ID" value="NZ_BAABBP010000012.1"/>
</dbReference>
<organism evidence="11 12">
    <name type="scientific">Comamonas faecalis</name>
    <dbReference type="NCBI Taxonomy" id="1387849"/>
    <lineage>
        <taxon>Bacteria</taxon>
        <taxon>Pseudomonadati</taxon>
        <taxon>Pseudomonadota</taxon>
        <taxon>Betaproteobacteria</taxon>
        <taxon>Burkholderiales</taxon>
        <taxon>Comamonadaceae</taxon>
        <taxon>Comamonas</taxon>
    </lineage>
</organism>
<keyword evidence="2" id="KW-1003">Cell membrane</keyword>
<evidence type="ECO:0000256" key="8">
    <source>
        <dbReference type="ARBA" id="ARBA00024235"/>
    </source>
</evidence>
<comment type="similarity">
    <text evidence="7">Belongs to the YfgM family.</text>
</comment>
<keyword evidence="4 9" id="KW-1133">Transmembrane helix</keyword>
<evidence type="ECO:0000256" key="5">
    <source>
        <dbReference type="ARBA" id="ARBA00023136"/>
    </source>
</evidence>
<evidence type="ECO:0000256" key="3">
    <source>
        <dbReference type="ARBA" id="ARBA00022692"/>
    </source>
</evidence>
<dbReference type="InterPro" id="IPR018704">
    <property type="entry name" value="SecYEG/CpoB_TPR"/>
</dbReference>
<evidence type="ECO:0000313" key="11">
    <source>
        <dbReference type="EMBL" id="GAA3993894.1"/>
    </source>
</evidence>
<keyword evidence="6" id="KW-0143">Chaperone</keyword>
<accession>A0ABP7R809</accession>
<gene>
    <name evidence="11" type="ORF">GCM10022279_16780</name>
</gene>
<dbReference type="SUPFAM" id="SSF48452">
    <property type="entry name" value="TPR-like"/>
    <property type="match status" value="1"/>
</dbReference>
<feature type="transmembrane region" description="Helical" evidence="9">
    <location>
        <begin position="25"/>
        <end position="43"/>
    </location>
</feature>
<dbReference type="PANTHER" id="PTHR38035">
    <property type="entry name" value="UPF0070 PROTEIN YFGM"/>
    <property type="match status" value="1"/>
</dbReference>
<keyword evidence="12" id="KW-1185">Reference proteome</keyword>
<evidence type="ECO:0000256" key="6">
    <source>
        <dbReference type="ARBA" id="ARBA00023186"/>
    </source>
</evidence>
<dbReference type="InterPro" id="IPR011990">
    <property type="entry name" value="TPR-like_helical_dom_sf"/>
</dbReference>
<evidence type="ECO:0000256" key="1">
    <source>
        <dbReference type="ARBA" id="ARBA00004401"/>
    </source>
</evidence>
<comment type="subcellular location">
    <subcellularLocation>
        <location evidence="1">Cell membrane</location>
        <topology evidence="1">Single-pass type II membrane protein</topology>
    </subcellularLocation>
</comment>
<evidence type="ECO:0000256" key="4">
    <source>
        <dbReference type="ARBA" id="ARBA00022989"/>
    </source>
</evidence>
<dbReference type="Pfam" id="PF09976">
    <property type="entry name" value="TPR_21"/>
    <property type="match status" value="1"/>
</dbReference>
<proteinExistence type="inferred from homology"/>
<evidence type="ECO:0000256" key="2">
    <source>
        <dbReference type="ARBA" id="ARBA00022475"/>
    </source>
</evidence>
<dbReference type="PANTHER" id="PTHR38035:SF1">
    <property type="entry name" value="ANCILLARY SECYEG TRANSLOCON SUBUNIT"/>
    <property type="match status" value="1"/>
</dbReference>
<dbReference type="InterPro" id="IPR026039">
    <property type="entry name" value="YfgM"/>
</dbReference>
<dbReference type="Gene3D" id="1.25.40.10">
    <property type="entry name" value="Tetratricopeptide repeat domain"/>
    <property type="match status" value="1"/>
</dbReference>
<comment type="caution">
    <text evidence="11">The sequence shown here is derived from an EMBL/GenBank/DDBJ whole genome shotgun (WGS) entry which is preliminary data.</text>
</comment>
<keyword evidence="5 9" id="KW-0472">Membrane</keyword>
<dbReference type="EMBL" id="BAABBP010000012">
    <property type="protein sequence ID" value="GAA3993894.1"/>
    <property type="molecule type" value="Genomic_DNA"/>
</dbReference>
<name>A0ABP7R809_9BURK</name>
<dbReference type="Proteomes" id="UP001501627">
    <property type="component" value="Unassembled WGS sequence"/>
</dbReference>
<evidence type="ECO:0000256" key="9">
    <source>
        <dbReference type="SAM" id="Phobius"/>
    </source>
</evidence>
<feature type="domain" description="Ancillary SecYEG translocon subunit/Cell division coordinator CpoB TPR" evidence="10">
    <location>
        <begin position="16"/>
        <end position="209"/>
    </location>
</feature>
<evidence type="ECO:0000256" key="7">
    <source>
        <dbReference type="ARBA" id="ARBA00024197"/>
    </source>
</evidence>